<dbReference type="InterPro" id="IPR002491">
    <property type="entry name" value="ABC_transptr_periplasmic_BD"/>
</dbReference>
<dbReference type="GO" id="GO:1901678">
    <property type="term" value="P:iron coordination entity transport"/>
    <property type="evidence" value="ECO:0007669"/>
    <property type="project" value="UniProtKB-ARBA"/>
</dbReference>
<feature type="signal peptide" evidence="5">
    <location>
        <begin position="1"/>
        <end position="38"/>
    </location>
</feature>
<comment type="caution">
    <text evidence="7">The sequence shown here is derived from an EMBL/GenBank/DDBJ whole genome shotgun (WGS) entry which is preliminary data.</text>
</comment>
<evidence type="ECO:0000259" key="6">
    <source>
        <dbReference type="PROSITE" id="PS50983"/>
    </source>
</evidence>
<evidence type="ECO:0000256" key="4">
    <source>
        <dbReference type="ARBA" id="ARBA00022729"/>
    </source>
</evidence>
<dbReference type="InterPro" id="IPR006311">
    <property type="entry name" value="TAT_signal"/>
</dbReference>
<dbReference type="AlphaFoldDB" id="A0A9W6NZG2"/>
<evidence type="ECO:0000256" key="2">
    <source>
        <dbReference type="ARBA" id="ARBA00008814"/>
    </source>
</evidence>
<keyword evidence="8" id="KW-1185">Reference proteome</keyword>
<feature type="domain" description="Fe/B12 periplasmic-binding" evidence="6">
    <location>
        <begin position="73"/>
        <end position="330"/>
    </location>
</feature>
<keyword evidence="3" id="KW-0813">Transport</keyword>
<accession>A0A9W6NZG2</accession>
<dbReference type="Pfam" id="PF01497">
    <property type="entry name" value="Peripla_BP_2"/>
    <property type="match status" value="1"/>
</dbReference>
<dbReference type="PROSITE" id="PS50983">
    <property type="entry name" value="FE_B12_PBP"/>
    <property type="match status" value="1"/>
</dbReference>
<keyword evidence="4 5" id="KW-0732">Signal</keyword>
<dbReference type="PROSITE" id="PS51318">
    <property type="entry name" value="TAT"/>
    <property type="match status" value="1"/>
</dbReference>
<dbReference type="SUPFAM" id="SSF53807">
    <property type="entry name" value="Helical backbone' metal receptor"/>
    <property type="match status" value="1"/>
</dbReference>
<evidence type="ECO:0000256" key="5">
    <source>
        <dbReference type="SAM" id="SignalP"/>
    </source>
</evidence>
<organism evidence="7 8">
    <name type="scientific">Pseudonocardia halophobica</name>
    <dbReference type="NCBI Taxonomy" id="29401"/>
    <lineage>
        <taxon>Bacteria</taxon>
        <taxon>Bacillati</taxon>
        <taxon>Actinomycetota</taxon>
        <taxon>Actinomycetes</taxon>
        <taxon>Pseudonocardiales</taxon>
        <taxon>Pseudonocardiaceae</taxon>
        <taxon>Pseudonocardia</taxon>
    </lineage>
</organism>
<comment type="subcellular location">
    <subcellularLocation>
        <location evidence="1">Cell envelope</location>
    </subcellularLocation>
</comment>
<comment type="similarity">
    <text evidence="2">Belongs to the bacterial solute-binding protein 8 family.</text>
</comment>
<dbReference type="PROSITE" id="PS51257">
    <property type="entry name" value="PROKAR_LIPOPROTEIN"/>
    <property type="match status" value="1"/>
</dbReference>
<evidence type="ECO:0000256" key="3">
    <source>
        <dbReference type="ARBA" id="ARBA00022448"/>
    </source>
</evidence>
<evidence type="ECO:0000256" key="1">
    <source>
        <dbReference type="ARBA" id="ARBA00004196"/>
    </source>
</evidence>
<reference evidence="7" key="1">
    <citation type="journal article" date="2014" name="Int. J. Syst. Evol. Microbiol.">
        <title>Complete genome sequence of Corynebacterium casei LMG S-19264T (=DSM 44701T), isolated from a smear-ripened cheese.</title>
        <authorList>
            <consortium name="US DOE Joint Genome Institute (JGI-PGF)"/>
            <person name="Walter F."/>
            <person name="Albersmeier A."/>
            <person name="Kalinowski J."/>
            <person name="Ruckert C."/>
        </authorList>
    </citation>
    <scope>NUCLEOTIDE SEQUENCE</scope>
    <source>
        <strain evidence="7">VKM Ac-1069</strain>
    </source>
</reference>
<feature type="chain" id="PRO_5040744942" evidence="5">
    <location>
        <begin position="39"/>
        <end position="331"/>
    </location>
</feature>
<dbReference type="EMBL" id="BSFQ01000035">
    <property type="protein sequence ID" value="GLL14712.1"/>
    <property type="molecule type" value="Genomic_DNA"/>
</dbReference>
<dbReference type="PANTHER" id="PTHR30532">
    <property type="entry name" value="IRON III DICITRATE-BINDING PERIPLASMIC PROTEIN"/>
    <property type="match status" value="1"/>
</dbReference>
<sequence length="331" mass="34778">MSHVPRPGRRAGRTALRALAAAALTALVAAACSSPSQAPSSGAPETSAAAQNAFPVTLKHAYGETTIPAEPTRVVTIGFNEGDFALALGVVPLAEREFFGGFDWQNRPWAAAAKNGARPVPLASSELPLETIASLRPDLILGVYSFIDQPTYERLSTIAPTVAQPTANGEGAAATWQEQTRITGQALGRSDRAEQVIAETEQKLKDAAAPSFAGRTLAMDFMVDGTPYKLGTDDLRAQLFTGLGFTVPATTETLSPETLGPLDQDVIVSMGRTQEQYDSPVFQNLNAVQQGRVVNMGGYTTPFAGALGYSSPLSLPYAADEVSPQLAEVLG</sequence>
<evidence type="ECO:0000313" key="7">
    <source>
        <dbReference type="EMBL" id="GLL14712.1"/>
    </source>
</evidence>
<reference evidence="7" key="2">
    <citation type="submission" date="2023-01" db="EMBL/GenBank/DDBJ databases">
        <authorList>
            <person name="Sun Q."/>
            <person name="Evtushenko L."/>
        </authorList>
    </citation>
    <scope>NUCLEOTIDE SEQUENCE</scope>
    <source>
        <strain evidence="7">VKM Ac-1069</strain>
    </source>
</reference>
<dbReference type="InterPro" id="IPR051313">
    <property type="entry name" value="Bact_iron-sidero_bind"/>
</dbReference>
<dbReference type="PANTHER" id="PTHR30532:SF24">
    <property type="entry name" value="FERRIC ENTEROBACTIN-BINDING PERIPLASMIC PROTEIN FEPB"/>
    <property type="match status" value="1"/>
</dbReference>
<dbReference type="GO" id="GO:0030288">
    <property type="term" value="C:outer membrane-bounded periplasmic space"/>
    <property type="evidence" value="ECO:0007669"/>
    <property type="project" value="TreeGrafter"/>
</dbReference>
<gene>
    <name evidence="7" type="ORF">GCM10017577_58600</name>
</gene>
<dbReference type="RefSeq" id="WP_051738041.1">
    <property type="nucleotide sequence ID" value="NZ_BAAAUZ010000014.1"/>
</dbReference>
<dbReference type="CDD" id="cd01146">
    <property type="entry name" value="FhuD"/>
    <property type="match status" value="1"/>
</dbReference>
<dbReference type="Proteomes" id="UP001143463">
    <property type="component" value="Unassembled WGS sequence"/>
</dbReference>
<dbReference type="Gene3D" id="3.40.50.1980">
    <property type="entry name" value="Nitrogenase molybdenum iron protein domain"/>
    <property type="match status" value="2"/>
</dbReference>
<evidence type="ECO:0000313" key="8">
    <source>
        <dbReference type="Proteomes" id="UP001143463"/>
    </source>
</evidence>
<name>A0A9W6NZG2_9PSEU</name>
<proteinExistence type="inferred from homology"/>
<protein>
    <submittedName>
        <fullName evidence="7">ABC transporter substrate-binding protein</fullName>
    </submittedName>
</protein>